<evidence type="ECO:0000256" key="3">
    <source>
        <dbReference type="ARBA" id="ARBA00022722"/>
    </source>
</evidence>
<comment type="function">
    <text evidence="1 7">RNaseP catalyzes the removal of the 5'-leader sequence from pre-tRNA to produce the mature 5'-terminus. It can also cleave other RNA substrates such as 4.5S RNA. The protein component plays an auxiliary but essential role in vivo by binding to the 5'-leader sequence and broadening the substrate specificity of the ribozyme.</text>
</comment>
<accession>A0A8E4BRL8</accession>
<dbReference type="InterPro" id="IPR020568">
    <property type="entry name" value="Ribosomal_Su5_D2-typ_SF"/>
</dbReference>
<keyword evidence="4 7" id="KW-0255">Endonuclease</keyword>
<evidence type="ECO:0000256" key="2">
    <source>
        <dbReference type="ARBA" id="ARBA00022694"/>
    </source>
</evidence>
<keyword evidence="5 7" id="KW-0378">Hydrolase</keyword>
<dbReference type="GeneID" id="92715236"/>
<evidence type="ECO:0000256" key="6">
    <source>
        <dbReference type="ARBA" id="ARBA00022884"/>
    </source>
</evidence>
<name>A0A8E4BRL8_9FIRM</name>
<dbReference type="Gene3D" id="3.30.230.10">
    <property type="match status" value="1"/>
</dbReference>
<evidence type="ECO:0000256" key="5">
    <source>
        <dbReference type="ARBA" id="ARBA00022801"/>
    </source>
</evidence>
<protein>
    <recommendedName>
        <fullName evidence="7 8">Ribonuclease P protein component</fullName>
        <shortName evidence="7">RNase P protein</shortName>
        <shortName evidence="7">RNaseP protein</shortName>
        <ecNumber evidence="7 8">3.1.26.5</ecNumber>
    </recommendedName>
    <alternativeName>
        <fullName evidence="7">Protein C5</fullName>
    </alternativeName>
</protein>
<dbReference type="KEGG" id="dho:Dia5BBH33_00170"/>
<evidence type="ECO:0000313" key="10">
    <source>
        <dbReference type="Proteomes" id="UP000320585"/>
    </source>
</evidence>
<dbReference type="GO" id="GO:0001682">
    <property type="term" value="P:tRNA 5'-leader removal"/>
    <property type="evidence" value="ECO:0007669"/>
    <property type="project" value="UniProtKB-UniRule"/>
</dbReference>
<dbReference type="Proteomes" id="UP000320585">
    <property type="component" value="Chromosome"/>
</dbReference>
<sequence length="126" mass="14739">MPNLENKEQTGHRLLRSYRIRQNRDYRRIYRSGKRFSNRAGLLYVTRVKSGDIRIGFVTTKKIGHAVDRNRARRLMKEVYRLHRAELSPNYEAIMLAGSFLTTATYKEAEKAVLALWRKAGILVQS</sequence>
<dbReference type="InterPro" id="IPR014721">
    <property type="entry name" value="Ribsml_uS5_D2-typ_fold_subgr"/>
</dbReference>
<dbReference type="HAMAP" id="MF_00227">
    <property type="entry name" value="RNase_P"/>
    <property type="match status" value="1"/>
</dbReference>
<dbReference type="OrthoDB" id="9810867at2"/>
<dbReference type="InterPro" id="IPR000100">
    <property type="entry name" value="RNase_P"/>
</dbReference>
<evidence type="ECO:0000256" key="1">
    <source>
        <dbReference type="ARBA" id="ARBA00002663"/>
    </source>
</evidence>
<comment type="catalytic activity">
    <reaction evidence="7">
        <text>Endonucleolytic cleavage of RNA, removing 5'-extranucleotides from tRNA precursor.</text>
        <dbReference type="EC" id="3.1.26.5"/>
    </reaction>
</comment>
<dbReference type="AlphaFoldDB" id="A0A8E4BRL8"/>
<dbReference type="Pfam" id="PF00825">
    <property type="entry name" value="Ribonuclease_P"/>
    <property type="match status" value="1"/>
</dbReference>
<keyword evidence="6 7" id="KW-0694">RNA-binding</keyword>
<proteinExistence type="inferred from homology"/>
<dbReference type="GO" id="GO:0030677">
    <property type="term" value="C:ribonuclease P complex"/>
    <property type="evidence" value="ECO:0007669"/>
    <property type="project" value="TreeGrafter"/>
</dbReference>
<dbReference type="InterPro" id="IPR020539">
    <property type="entry name" value="RNase_P_CS"/>
</dbReference>
<keyword evidence="10" id="KW-1185">Reference proteome</keyword>
<dbReference type="RefSeq" id="WP_022381673.1">
    <property type="nucleotide sequence ID" value="NZ_AP019697.1"/>
</dbReference>
<dbReference type="GO" id="GO:0042781">
    <property type="term" value="F:3'-tRNA processing endoribonuclease activity"/>
    <property type="evidence" value="ECO:0007669"/>
    <property type="project" value="TreeGrafter"/>
</dbReference>
<dbReference type="NCBIfam" id="TIGR00188">
    <property type="entry name" value="rnpA"/>
    <property type="match status" value="1"/>
</dbReference>
<keyword evidence="2 7" id="KW-0819">tRNA processing</keyword>
<dbReference type="EMBL" id="AP019697">
    <property type="protein sequence ID" value="BBK24082.1"/>
    <property type="molecule type" value="Genomic_DNA"/>
</dbReference>
<dbReference type="SUPFAM" id="SSF54211">
    <property type="entry name" value="Ribosomal protein S5 domain 2-like"/>
    <property type="match status" value="1"/>
</dbReference>
<organism evidence="9 10">
    <name type="scientific">Dialister hominis</name>
    <dbReference type="NCBI Taxonomy" id="2582419"/>
    <lineage>
        <taxon>Bacteria</taxon>
        <taxon>Bacillati</taxon>
        <taxon>Bacillota</taxon>
        <taxon>Negativicutes</taxon>
        <taxon>Veillonellales</taxon>
        <taxon>Veillonellaceae</taxon>
        <taxon>Dialister</taxon>
    </lineage>
</organism>
<comment type="similarity">
    <text evidence="7">Belongs to the RnpA family.</text>
</comment>
<dbReference type="EC" id="3.1.26.5" evidence="7 8"/>
<evidence type="ECO:0000256" key="7">
    <source>
        <dbReference type="HAMAP-Rule" id="MF_00227"/>
    </source>
</evidence>
<evidence type="ECO:0000256" key="4">
    <source>
        <dbReference type="ARBA" id="ARBA00022759"/>
    </source>
</evidence>
<reference evidence="10" key="1">
    <citation type="submission" date="2019-05" db="EMBL/GenBank/DDBJ databases">
        <title>Complete genome sequencing of Dialister sp. strain 5BBH33.</title>
        <authorList>
            <person name="Sakamoto M."/>
            <person name="Murakami T."/>
            <person name="Mori H."/>
        </authorList>
    </citation>
    <scope>NUCLEOTIDE SEQUENCE [LARGE SCALE GENOMIC DNA]</scope>
    <source>
        <strain evidence="10">5BBH33</strain>
    </source>
</reference>
<dbReference type="PROSITE" id="PS00648">
    <property type="entry name" value="RIBONUCLEASE_P"/>
    <property type="match status" value="1"/>
</dbReference>
<dbReference type="GO" id="GO:0004526">
    <property type="term" value="F:ribonuclease P activity"/>
    <property type="evidence" value="ECO:0007669"/>
    <property type="project" value="UniProtKB-UniRule"/>
</dbReference>
<dbReference type="PANTHER" id="PTHR33992:SF1">
    <property type="entry name" value="RIBONUCLEASE P PROTEIN COMPONENT"/>
    <property type="match status" value="1"/>
</dbReference>
<gene>
    <name evidence="7" type="primary">rnpA</name>
    <name evidence="9" type="ORF">Dia5BBH33_00170</name>
</gene>
<evidence type="ECO:0000256" key="8">
    <source>
        <dbReference type="NCBIfam" id="TIGR00188"/>
    </source>
</evidence>
<keyword evidence="3 7" id="KW-0540">Nuclease</keyword>
<dbReference type="PANTHER" id="PTHR33992">
    <property type="entry name" value="RIBONUCLEASE P PROTEIN COMPONENT"/>
    <property type="match status" value="1"/>
</dbReference>
<evidence type="ECO:0000313" key="9">
    <source>
        <dbReference type="EMBL" id="BBK24082.1"/>
    </source>
</evidence>
<dbReference type="GO" id="GO:0000049">
    <property type="term" value="F:tRNA binding"/>
    <property type="evidence" value="ECO:0007669"/>
    <property type="project" value="UniProtKB-UniRule"/>
</dbReference>
<comment type="subunit">
    <text evidence="7">Consists of a catalytic RNA component (M1 or rnpB) and a protein subunit.</text>
</comment>